<keyword evidence="3" id="KW-1185">Reference proteome</keyword>
<feature type="region of interest" description="Disordered" evidence="1">
    <location>
        <begin position="306"/>
        <end position="336"/>
    </location>
</feature>
<name>A0ABP9YYQ9_9FUNG</name>
<organism evidence="2 3">
    <name type="scientific">Mucor flavus</name>
    <dbReference type="NCBI Taxonomy" id="439312"/>
    <lineage>
        <taxon>Eukaryota</taxon>
        <taxon>Fungi</taxon>
        <taxon>Fungi incertae sedis</taxon>
        <taxon>Mucoromycota</taxon>
        <taxon>Mucoromycotina</taxon>
        <taxon>Mucoromycetes</taxon>
        <taxon>Mucorales</taxon>
        <taxon>Mucorineae</taxon>
        <taxon>Mucoraceae</taxon>
        <taxon>Mucor</taxon>
    </lineage>
</organism>
<dbReference type="Proteomes" id="UP001473302">
    <property type="component" value="Unassembled WGS sequence"/>
</dbReference>
<proteinExistence type="predicted"/>
<accession>A0ABP9YYQ9</accession>
<feature type="compositionally biased region" description="Basic and acidic residues" evidence="1">
    <location>
        <begin position="307"/>
        <end position="327"/>
    </location>
</feature>
<comment type="caution">
    <text evidence="2">The sequence shown here is derived from an EMBL/GenBank/DDBJ whole genome shotgun (WGS) entry which is preliminary data.</text>
</comment>
<gene>
    <name evidence="2" type="ORF">MFLAVUS_005438</name>
</gene>
<dbReference type="EMBL" id="BAABUK010000011">
    <property type="protein sequence ID" value="GAA5811991.1"/>
    <property type="molecule type" value="Genomic_DNA"/>
</dbReference>
<evidence type="ECO:0000313" key="3">
    <source>
        <dbReference type="Proteomes" id="UP001473302"/>
    </source>
</evidence>
<evidence type="ECO:0000256" key="1">
    <source>
        <dbReference type="SAM" id="MobiDB-lite"/>
    </source>
</evidence>
<evidence type="ECO:0000313" key="2">
    <source>
        <dbReference type="EMBL" id="GAA5811991.1"/>
    </source>
</evidence>
<protein>
    <submittedName>
        <fullName evidence="2">Uncharacterized protein</fullName>
    </submittedName>
</protein>
<reference evidence="2 3" key="1">
    <citation type="submission" date="2024-04" db="EMBL/GenBank/DDBJ databases">
        <title>genome sequences of Mucor flavus KT1a and Helicostylum pulchrum KT1b strains isolated from the surface of a dry-aged beef.</title>
        <authorList>
            <person name="Toyotome T."/>
            <person name="Hosono M."/>
            <person name="Torimaru M."/>
            <person name="Fukuda K."/>
            <person name="Mikami N."/>
        </authorList>
    </citation>
    <scope>NUCLEOTIDE SEQUENCE [LARGE SCALE GENOMIC DNA]</scope>
    <source>
        <strain evidence="2 3">KT1a</strain>
    </source>
</reference>
<sequence>MTEYQNRTERRSLRRVELRKIRTEYKKSMNSFRSKNFDYNPKKFRKTFFYRQFKQSSKINAAVDSTATCEYKEEGTSLQTNTDMVSYNFECSSQAEDQVRLVSDCSDQATEGDALFEEGVQVSEPLLSDDIKHVVKSAHVADIAEEASSITERCNRYERRSLQRLASVITTEDTSVDTTKNDTSDISTGQINTVADSPVTSAHKEEGPSAQAITDMVVNNYECTSVVEGIDIAVDREGCDAEEVPSSGTDNFIIMADEEATIIVNNVYNTQDAESFKSEWSTLSLISEDMFDGSLDTLGKLQARTHANSEHIESGEEKPDNEDHLNEKEDEDKEEYERSLDIDYSFYEKYLKEVAWMVTPPSSIMSVICKEKTYLLVKAPQNITDVVSSKPVHVRSSIMGRVEEAAVVPAIQEATFSPVLGIKKKRLRALKEKAGTIVPKIKTVWKRLFN</sequence>